<evidence type="ECO:0000313" key="3">
    <source>
        <dbReference type="Proteomes" id="UP000002051"/>
    </source>
</evidence>
<gene>
    <name evidence="1" type="ordered locus">MTR_7g016790</name>
</gene>
<dbReference type="AlphaFoldDB" id="G7KR30"/>
<keyword evidence="3" id="KW-1185">Reference proteome</keyword>
<dbReference type="PaxDb" id="3880-AES77753"/>
<keyword evidence="1" id="KW-0346">Stress response</keyword>
<dbReference type="Proteomes" id="UP000002051">
    <property type="component" value="Unassembled WGS sequence"/>
</dbReference>
<dbReference type="EMBL" id="CM001223">
    <property type="protein sequence ID" value="AES77753.1"/>
    <property type="molecule type" value="Genomic_DNA"/>
</dbReference>
<proteinExistence type="predicted"/>
<protein>
    <submittedName>
        <fullName evidence="1">DNAJ heat shock family protein, putative</fullName>
    </submittedName>
</protein>
<reference evidence="1 3" key="1">
    <citation type="journal article" date="2011" name="Nature">
        <title>The Medicago genome provides insight into the evolution of rhizobial symbioses.</title>
        <authorList>
            <person name="Young N.D."/>
            <person name="Debelle F."/>
            <person name="Oldroyd G.E."/>
            <person name="Geurts R."/>
            <person name="Cannon S.B."/>
            <person name="Udvardi M.K."/>
            <person name="Benedito V.A."/>
            <person name="Mayer K.F."/>
            <person name="Gouzy J."/>
            <person name="Schoof H."/>
            <person name="Van de Peer Y."/>
            <person name="Proost S."/>
            <person name="Cook D.R."/>
            <person name="Meyers B.C."/>
            <person name="Spannagl M."/>
            <person name="Cheung F."/>
            <person name="De Mita S."/>
            <person name="Krishnakumar V."/>
            <person name="Gundlach H."/>
            <person name="Zhou S."/>
            <person name="Mudge J."/>
            <person name="Bharti A.K."/>
            <person name="Murray J.D."/>
            <person name="Naoumkina M.A."/>
            <person name="Rosen B."/>
            <person name="Silverstein K.A."/>
            <person name="Tang H."/>
            <person name="Rombauts S."/>
            <person name="Zhao P.X."/>
            <person name="Zhou P."/>
            <person name="Barbe V."/>
            <person name="Bardou P."/>
            <person name="Bechner M."/>
            <person name="Bellec A."/>
            <person name="Berger A."/>
            <person name="Berges H."/>
            <person name="Bidwell S."/>
            <person name="Bisseling T."/>
            <person name="Choisne N."/>
            <person name="Couloux A."/>
            <person name="Denny R."/>
            <person name="Deshpande S."/>
            <person name="Dai X."/>
            <person name="Doyle J.J."/>
            <person name="Dudez A.M."/>
            <person name="Farmer A.D."/>
            <person name="Fouteau S."/>
            <person name="Franken C."/>
            <person name="Gibelin C."/>
            <person name="Gish J."/>
            <person name="Goldstein S."/>
            <person name="Gonzalez A.J."/>
            <person name="Green P.J."/>
            <person name="Hallab A."/>
            <person name="Hartog M."/>
            <person name="Hua A."/>
            <person name="Humphray S.J."/>
            <person name="Jeong D.H."/>
            <person name="Jing Y."/>
            <person name="Jocker A."/>
            <person name="Kenton S.M."/>
            <person name="Kim D.J."/>
            <person name="Klee K."/>
            <person name="Lai H."/>
            <person name="Lang C."/>
            <person name="Lin S."/>
            <person name="Macmil S.L."/>
            <person name="Magdelenat G."/>
            <person name="Matthews L."/>
            <person name="McCorrison J."/>
            <person name="Monaghan E.L."/>
            <person name="Mun J.H."/>
            <person name="Najar F.Z."/>
            <person name="Nicholson C."/>
            <person name="Noirot C."/>
            <person name="O'Bleness M."/>
            <person name="Paule C.R."/>
            <person name="Poulain J."/>
            <person name="Prion F."/>
            <person name="Qin B."/>
            <person name="Qu C."/>
            <person name="Retzel E.F."/>
            <person name="Riddle C."/>
            <person name="Sallet E."/>
            <person name="Samain S."/>
            <person name="Samson N."/>
            <person name="Sanders I."/>
            <person name="Saurat O."/>
            <person name="Scarpelli C."/>
            <person name="Schiex T."/>
            <person name="Segurens B."/>
            <person name="Severin A.J."/>
            <person name="Sherrier D.J."/>
            <person name="Shi R."/>
            <person name="Sims S."/>
            <person name="Singer S.R."/>
            <person name="Sinharoy S."/>
            <person name="Sterck L."/>
            <person name="Viollet A."/>
            <person name="Wang B.B."/>
            <person name="Wang K."/>
            <person name="Wang M."/>
            <person name="Wang X."/>
            <person name="Warfsmann J."/>
            <person name="Weissenbach J."/>
            <person name="White D.D."/>
            <person name="White J.D."/>
            <person name="Wiley G.B."/>
            <person name="Wincker P."/>
            <person name="Xing Y."/>
            <person name="Yang L."/>
            <person name="Yao Z."/>
            <person name="Ying F."/>
            <person name="Zhai J."/>
            <person name="Zhou L."/>
            <person name="Zuber A."/>
            <person name="Denarie J."/>
            <person name="Dixon R.A."/>
            <person name="May G.D."/>
            <person name="Schwartz D.C."/>
            <person name="Rogers J."/>
            <person name="Quetier F."/>
            <person name="Town C.D."/>
            <person name="Roe B.A."/>
        </authorList>
    </citation>
    <scope>NUCLEOTIDE SEQUENCE [LARGE SCALE GENOMIC DNA]</scope>
    <source>
        <strain evidence="1">A17</strain>
        <strain evidence="2 3">cv. Jemalong A17</strain>
    </source>
</reference>
<evidence type="ECO:0000313" key="2">
    <source>
        <dbReference type="EnsemblPlants" id="AES77753"/>
    </source>
</evidence>
<sequence>MNQVTPGKALAIENKFSCTSEDIYRGTTMKMKISREIVYSSDEIICKEQFRTALQAVDEFKESKKSARKSM</sequence>
<reference evidence="2" key="3">
    <citation type="submission" date="2015-04" db="UniProtKB">
        <authorList>
            <consortium name="EnsemblPlants"/>
        </authorList>
    </citation>
    <scope>IDENTIFICATION</scope>
    <source>
        <strain evidence="2">cv. Jemalong A17</strain>
    </source>
</reference>
<accession>G7KR30</accession>
<name>G7KR30_MEDTR</name>
<reference evidence="1 3" key="2">
    <citation type="journal article" date="2014" name="BMC Genomics">
        <title>An improved genome release (version Mt4.0) for the model legume Medicago truncatula.</title>
        <authorList>
            <person name="Tang H."/>
            <person name="Krishnakumar V."/>
            <person name="Bidwell S."/>
            <person name="Rosen B."/>
            <person name="Chan A."/>
            <person name="Zhou S."/>
            <person name="Gentzbittel L."/>
            <person name="Childs K.L."/>
            <person name="Yandell M."/>
            <person name="Gundlach H."/>
            <person name="Mayer K.F."/>
            <person name="Schwartz D.C."/>
            <person name="Town C.D."/>
        </authorList>
    </citation>
    <scope>GENOME REANNOTATION</scope>
    <source>
        <strain evidence="2 3">cv. Jemalong A17</strain>
    </source>
</reference>
<evidence type="ECO:0000313" key="1">
    <source>
        <dbReference type="EMBL" id="AES77753.1"/>
    </source>
</evidence>
<organism evidence="1 3">
    <name type="scientific">Medicago truncatula</name>
    <name type="common">Barrel medic</name>
    <name type="synonym">Medicago tribuloides</name>
    <dbReference type="NCBI Taxonomy" id="3880"/>
    <lineage>
        <taxon>Eukaryota</taxon>
        <taxon>Viridiplantae</taxon>
        <taxon>Streptophyta</taxon>
        <taxon>Embryophyta</taxon>
        <taxon>Tracheophyta</taxon>
        <taxon>Spermatophyta</taxon>
        <taxon>Magnoliopsida</taxon>
        <taxon>eudicotyledons</taxon>
        <taxon>Gunneridae</taxon>
        <taxon>Pentapetalae</taxon>
        <taxon>rosids</taxon>
        <taxon>fabids</taxon>
        <taxon>Fabales</taxon>
        <taxon>Fabaceae</taxon>
        <taxon>Papilionoideae</taxon>
        <taxon>50 kb inversion clade</taxon>
        <taxon>NPAAA clade</taxon>
        <taxon>Hologalegina</taxon>
        <taxon>IRL clade</taxon>
        <taxon>Trifolieae</taxon>
        <taxon>Medicago</taxon>
    </lineage>
</organism>
<dbReference type="HOGENOM" id="CLU_2743864_0_0_1"/>
<dbReference type="EnsemblPlants" id="AES77753">
    <property type="protein sequence ID" value="AES77753"/>
    <property type="gene ID" value="MTR_7g016790"/>
</dbReference>
<dbReference type="Gene3D" id="2.60.260.20">
    <property type="entry name" value="Urease metallochaperone UreE, N-terminal domain"/>
    <property type="match status" value="1"/>
</dbReference>